<gene>
    <name evidence="2" type="primary">ORF71241</name>
</gene>
<evidence type="ECO:0000313" key="2">
    <source>
        <dbReference type="EMBL" id="CEK69695.1"/>
    </source>
</evidence>
<evidence type="ECO:0008006" key="3">
    <source>
        <dbReference type="Google" id="ProtNLM"/>
    </source>
</evidence>
<dbReference type="AlphaFoldDB" id="A0A0B6ZPQ0"/>
<feature type="region of interest" description="Disordered" evidence="1">
    <location>
        <begin position="1"/>
        <end position="20"/>
    </location>
</feature>
<sequence length="100" mass="11478">YVTPSDNSDTEYTTPDYNEPQTTVVECGVDSTYVFDLDDAGDSPVFEIYSNSIEDITYYNNEVCEIQFVTRDRPVYISIGFDRFDVENGYECVFDSLCLK</sequence>
<proteinExistence type="predicted"/>
<accession>A0A0B6ZPQ0</accession>
<name>A0A0B6ZPQ0_9EUPU</name>
<organism evidence="2">
    <name type="scientific">Arion vulgaris</name>
    <dbReference type="NCBI Taxonomy" id="1028688"/>
    <lineage>
        <taxon>Eukaryota</taxon>
        <taxon>Metazoa</taxon>
        <taxon>Spiralia</taxon>
        <taxon>Lophotrochozoa</taxon>
        <taxon>Mollusca</taxon>
        <taxon>Gastropoda</taxon>
        <taxon>Heterobranchia</taxon>
        <taxon>Euthyneura</taxon>
        <taxon>Panpulmonata</taxon>
        <taxon>Eupulmonata</taxon>
        <taxon>Stylommatophora</taxon>
        <taxon>Helicina</taxon>
        <taxon>Arionoidea</taxon>
        <taxon>Arionidae</taxon>
        <taxon>Arion</taxon>
    </lineage>
</organism>
<protein>
    <recommendedName>
        <fullName evidence="3">CUB domain-containing protein</fullName>
    </recommendedName>
</protein>
<feature type="non-terminal residue" evidence="2">
    <location>
        <position position="100"/>
    </location>
</feature>
<reference evidence="2" key="1">
    <citation type="submission" date="2014-12" db="EMBL/GenBank/DDBJ databases">
        <title>Insight into the proteome of Arion vulgaris.</title>
        <authorList>
            <person name="Aradska J."/>
            <person name="Bulat T."/>
            <person name="Smidak R."/>
            <person name="Sarate P."/>
            <person name="Gangsoo J."/>
            <person name="Sialana F."/>
            <person name="Bilban M."/>
            <person name="Lubec G."/>
        </authorList>
    </citation>
    <scope>NUCLEOTIDE SEQUENCE</scope>
    <source>
        <tissue evidence="2">Skin</tissue>
    </source>
</reference>
<feature type="non-terminal residue" evidence="2">
    <location>
        <position position="1"/>
    </location>
</feature>
<dbReference type="EMBL" id="HACG01022830">
    <property type="protein sequence ID" value="CEK69695.1"/>
    <property type="molecule type" value="Transcribed_RNA"/>
</dbReference>
<evidence type="ECO:0000256" key="1">
    <source>
        <dbReference type="SAM" id="MobiDB-lite"/>
    </source>
</evidence>